<organism evidence="3 4">
    <name type="scientific">Antrihabitans stalactiti</name>
    <dbReference type="NCBI Taxonomy" id="2584121"/>
    <lineage>
        <taxon>Bacteria</taxon>
        <taxon>Bacillati</taxon>
        <taxon>Actinomycetota</taxon>
        <taxon>Actinomycetes</taxon>
        <taxon>Mycobacteriales</taxon>
        <taxon>Nocardiaceae</taxon>
        <taxon>Antrihabitans</taxon>
    </lineage>
</organism>
<gene>
    <name evidence="3" type="ORF">FGL95_05565</name>
</gene>
<feature type="signal peptide" evidence="1">
    <location>
        <begin position="1"/>
        <end position="24"/>
    </location>
</feature>
<dbReference type="PROSITE" id="PS51257">
    <property type="entry name" value="PROKAR_LIPOPROTEIN"/>
    <property type="match status" value="1"/>
</dbReference>
<feature type="chain" id="PRO_5032976259" evidence="1">
    <location>
        <begin position="25"/>
        <end position="115"/>
    </location>
</feature>
<reference evidence="3 4" key="2">
    <citation type="submission" date="2020-06" db="EMBL/GenBank/DDBJ databases">
        <title>Antribacter stalactiti gen. nov., sp. nov., a new member of the family Nacardiaceae isolated from a cave.</title>
        <authorList>
            <person name="Kim I.S."/>
        </authorList>
    </citation>
    <scope>NUCLEOTIDE SEQUENCE [LARGE SCALE GENOMIC DNA]</scope>
    <source>
        <strain evidence="3 4">YC2-7</strain>
    </source>
</reference>
<dbReference type="RefSeq" id="WP_169585148.1">
    <property type="nucleotide sequence ID" value="NZ_VCQU01000001.1"/>
</dbReference>
<evidence type="ECO:0000313" key="4">
    <source>
        <dbReference type="Proteomes" id="UP000535543"/>
    </source>
</evidence>
<proteinExistence type="predicted"/>
<dbReference type="Pfam" id="PF14230">
    <property type="entry name" value="DUF4333"/>
    <property type="match status" value="1"/>
</dbReference>
<evidence type="ECO:0000256" key="1">
    <source>
        <dbReference type="SAM" id="SignalP"/>
    </source>
</evidence>
<dbReference type="EMBL" id="VCQU01000001">
    <property type="protein sequence ID" value="NMN94506.1"/>
    <property type="molecule type" value="Genomic_DNA"/>
</dbReference>
<reference evidence="3 4" key="1">
    <citation type="submission" date="2019-05" db="EMBL/GenBank/DDBJ databases">
        <authorList>
            <person name="Lee S.D."/>
        </authorList>
    </citation>
    <scope>NUCLEOTIDE SEQUENCE [LARGE SCALE GENOMIC DNA]</scope>
    <source>
        <strain evidence="3 4">YC2-7</strain>
    </source>
</reference>
<feature type="domain" description="DUF4333" evidence="2">
    <location>
        <begin position="42"/>
        <end position="107"/>
    </location>
</feature>
<dbReference type="AlphaFoldDB" id="A0A848KA31"/>
<evidence type="ECO:0000313" key="3">
    <source>
        <dbReference type="EMBL" id="NMN94506.1"/>
    </source>
</evidence>
<dbReference type="Proteomes" id="UP000535543">
    <property type="component" value="Unassembled WGS sequence"/>
</dbReference>
<name>A0A848KA31_9NOCA</name>
<keyword evidence="4" id="KW-1185">Reference proteome</keyword>
<sequence>MRNMQVRALVAVALAASLGGVTVACDKSDHTESATAAPGADSSTTAIDRESLELGVAKVLVDSFRAKDAVADCPDPLHEKAGATVTCKVNISGSHATVVVTSTDDQGGYEVAKPR</sequence>
<evidence type="ECO:0000259" key="2">
    <source>
        <dbReference type="Pfam" id="PF14230"/>
    </source>
</evidence>
<comment type="caution">
    <text evidence="3">The sequence shown here is derived from an EMBL/GenBank/DDBJ whole genome shotgun (WGS) entry which is preliminary data.</text>
</comment>
<protein>
    <submittedName>
        <fullName evidence="3">DUF4333 domain-containing protein</fullName>
    </submittedName>
</protein>
<accession>A0A848KA31</accession>
<dbReference type="InterPro" id="IPR025637">
    <property type="entry name" value="DUF4333"/>
</dbReference>
<keyword evidence="1" id="KW-0732">Signal</keyword>